<sequence>MFKMNPGAGSGGGDDEMLDAPRCPNFPLFPGAASGAAPAIVIHPTRQSVALFEIIQGKYCYVKGQTLLSSLRHPGAFFRQLFVHLYRAALSSCSYDDVVADWQDFEAAIRARWTAGCETSESFRQSTFKSWADTMKMTIEQILLSNIYQVLHSKTNLSYSRYVDWVLTTGLVPVCRHSPDLQFAKRIKAQFDATYRRCCGNNRTIRDMFESFEHELQSIVFQLTALYVPDYSEVIIEYHPDSGTFSGVCKNKRIKVEVINRPVVFNSTVTFDSPVQRLYSTIMTCYRTTEHAKLCQLLNTAPVKAITGSASSNMYRDILAHLEQASNKKPDPKKELFQLLVKLAENRTVTGVTDVVEDFVTDVSQNIVDKNKLFGTRPETTTQGLRRQVSNTVFKALTNQINEQFDTIHALEKERELFAKKLRQIETQLARRLADERAGCGGTGGGGSQPSLDILTTDTLRTLEEVHGSPLNLNAARVPQGDTVMNSFFSQFVPPFMELSRDLTSLWENELFETFKITPVVDHQGQRLFIKFSQDTISALLGPFTYLIAGLGQVELVSDLYTFISLSEIAEHLYRASRLSVYMLDIGSKYCPAAFWDENSLQRQWLYQQQQDRSYRAHGRTSRERPGYQSAF</sequence>
<keyword evidence="3" id="KW-0946">Virion</keyword>
<dbReference type="EMBL" id="MF385016">
    <property type="protein sequence ID" value="ATA58272.1"/>
    <property type="molecule type" value="Genomic_DNA"/>
</dbReference>
<organism evidence="6">
    <name type="scientific">vespertilionid gammaherpesvirus 3</name>
    <dbReference type="NCBI Taxonomy" id="2846598"/>
    <lineage>
        <taxon>Viruses</taxon>
        <taxon>Duplodnaviria</taxon>
        <taxon>Heunggongvirae</taxon>
        <taxon>Peploviricota</taxon>
        <taxon>Herviviricetes</taxon>
        <taxon>Herpesvirales</taxon>
        <taxon>Orthoherpesviridae</taxon>
        <taxon>Gammaherpesvirinae</taxon>
        <taxon>Patagivirus</taxon>
        <taxon>Patagivirus vespertilionidgamma3</taxon>
    </lineage>
</organism>
<keyword evidence="5" id="KW-0175">Coiled coil</keyword>
<reference evidence="6" key="1">
    <citation type="journal article" date="2018" name="Virology">
        <title>Isolation, characterization and prevalence of a novel Gammaherpesvirus in Eptesicus fuscus, the North American big brown bat.</title>
        <authorList>
            <person name="Subudhi S."/>
            <person name="Rapin N."/>
            <person name="Dorville N."/>
            <person name="Hill J.E."/>
            <person name="Town J."/>
            <person name="Willis C.K."/>
            <person name="Bollinger T.K."/>
            <person name="Misra V."/>
        </authorList>
    </citation>
    <scope>NUCLEOTIDE SEQUENCE</scope>
</reference>
<evidence type="ECO:0000313" key="7">
    <source>
        <dbReference type="Proteomes" id="UP000290797"/>
    </source>
</evidence>
<proteinExistence type="inferred from homology"/>
<evidence type="ECO:0000313" key="6">
    <source>
        <dbReference type="EMBL" id="ATA58272.1"/>
    </source>
</evidence>
<keyword evidence="2" id="KW-1188">Viral release from host cell</keyword>
<feature type="coiled-coil region" evidence="5">
    <location>
        <begin position="394"/>
        <end position="428"/>
    </location>
</feature>
<evidence type="ECO:0000256" key="1">
    <source>
        <dbReference type="ARBA" id="ARBA00022562"/>
    </source>
</evidence>
<dbReference type="GO" id="GO:0044423">
    <property type="term" value="C:virion component"/>
    <property type="evidence" value="ECO:0007669"/>
    <property type="project" value="UniProtKB-KW"/>
</dbReference>
<keyword evidence="7" id="KW-1185">Reference proteome</keyword>
<dbReference type="InterPro" id="IPR002660">
    <property type="entry name" value="Herpes_Portal"/>
</dbReference>
<dbReference type="Proteomes" id="UP000290797">
    <property type="component" value="Segment"/>
</dbReference>
<keyword evidence="4" id="KW-0231">Viral genome packaging</keyword>
<evidence type="ECO:0000256" key="4">
    <source>
        <dbReference type="ARBA" id="ARBA00023219"/>
    </source>
</evidence>
<keyword evidence="1" id="KW-1048">Host nucleus</keyword>
<evidence type="ECO:0000256" key="5">
    <source>
        <dbReference type="SAM" id="Coils"/>
    </source>
</evidence>
<accession>A0A2D1AF03</accession>
<name>A0A2D1AF03_9GAMA</name>
<protein>
    <submittedName>
        <fullName evidence="6">Capsid portal protein</fullName>
    </submittedName>
</protein>
<dbReference type="OrthoDB" id="2470at10239"/>
<dbReference type="HAMAP" id="MF_04012">
    <property type="entry name" value="HSV_PORTL"/>
    <property type="match status" value="1"/>
</dbReference>
<dbReference type="Pfam" id="PF01763">
    <property type="entry name" value="Herpes_UL6"/>
    <property type="match status" value="1"/>
</dbReference>
<dbReference type="GO" id="GO:0051276">
    <property type="term" value="P:chromosome organization"/>
    <property type="evidence" value="ECO:0007669"/>
    <property type="project" value="InterPro"/>
</dbReference>
<evidence type="ECO:0000256" key="3">
    <source>
        <dbReference type="ARBA" id="ARBA00022844"/>
    </source>
</evidence>
<evidence type="ECO:0000256" key="2">
    <source>
        <dbReference type="ARBA" id="ARBA00022612"/>
    </source>
</evidence>